<evidence type="ECO:0000313" key="3">
    <source>
        <dbReference type="Proteomes" id="UP000248924"/>
    </source>
</evidence>
<proteinExistence type="predicted"/>
<dbReference type="RefSeq" id="WP_111219751.1">
    <property type="nucleotide sequence ID" value="NZ_POTY01000376.1"/>
</dbReference>
<comment type="caution">
    <text evidence="2">The sequence shown here is derived from an EMBL/GenBank/DDBJ whole genome shotgun (WGS) entry which is preliminary data.</text>
</comment>
<reference evidence="2 3" key="1">
    <citation type="submission" date="2018-01" db="EMBL/GenBank/DDBJ databases">
        <title>Draft genome sequence of Jishengella sp. NA12.</title>
        <authorList>
            <person name="Sahin N."/>
            <person name="Ay H."/>
            <person name="Saygin H."/>
        </authorList>
    </citation>
    <scope>NUCLEOTIDE SEQUENCE [LARGE SCALE GENOMIC DNA]</scope>
    <source>
        <strain evidence="2 3">NA12</strain>
    </source>
</reference>
<name>A0A2W2D1T5_9ACTN</name>
<dbReference type="AlphaFoldDB" id="A0A2W2D1T5"/>
<organism evidence="2 3">
    <name type="scientific">Micromonospora craterilacus</name>
    <dbReference type="NCBI Taxonomy" id="1655439"/>
    <lineage>
        <taxon>Bacteria</taxon>
        <taxon>Bacillati</taxon>
        <taxon>Actinomycetota</taxon>
        <taxon>Actinomycetes</taxon>
        <taxon>Micromonosporales</taxon>
        <taxon>Micromonosporaceae</taxon>
        <taxon>Micromonospora</taxon>
    </lineage>
</organism>
<protein>
    <submittedName>
        <fullName evidence="2">Uncharacterized protein</fullName>
    </submittedName>
</protein>
<accession>A0A2W2D1T5</accession>
<dbReference type="Proteomes" id="UP000248924">
    <property type="component" value="Unassembled WGS sequence"/>
</dbReference>
<feature type="region of interest" description="Disordered" evidence="1">
    <location>
        <begin position="39"/>
        <end position="78"/>
    </location>
</feature>
<gene>
    <name evidence="2" type="ORF">C1I95_32455</name>
</gene>
<dbReference type="EMBL" id="POTY01000376">
    <property type="protein sequence ID" value="PZG05796.1"/>
    <property type="molecule type" value="Genomic_DNA"/>
</dbReference>
<evidence type="ECO:0000313" key="2">
    <source>
        <dbReference type="EMBL" id="PZG05796.1"/>
    </source>
</evidence>
<dbReference type="OrthoDB" id="3396117at2"/>
<sequence>MTADEPTEVLCLHCDTPVMTAVSRARRVGEGCWRKARAEARARSAPVPLPGLAGHGDRAGLDGPSLLDHLPGDGTDGP</sequence>
<keyword evidence="3" id="KW-1185">Reference proteome</keyword>
<evidence type="ECO:0000256" key="1">
    <source>
        <dbReference type="SAM" id="MobiDB-lite"/>
    </source>
</evidence>